<dbReference type="GO" id="GO:0042273">
    <property type="term" value="P:ribosomal large subunit biogenesis"/>
    <property type="evidence" value="ECO:0007669"/>
    <property type="project" value="TreeGrafter"/>
</dbReference>
<protein>
    <submittedName>
        <fullName evidence="7">rRNA processing protein-like protein</fullName>
    </submittedName>
</protein>
<dbReference type="InterPro" id="IPR008610">
    <property type="entry name" value="Ebp2"/>
</dbReference>
<comment type="subcellular location">
    <subcellularLocation>
        <location evidence="1">Nucleus</location>
        <location evidence="1">Nucleolus</location>
    </subcellularLocation>
</comment>
<dbReference type="GO" id="GO:0034399">
    <property type="term" value="C:nuclear periphery"/>
    <property type="evidence" value="ECO:0007669"/>
    <property type="project" value="TreeGrafter"/>
</dbReference>
<dbReference type="GO" id="GO:0030687">
    <property type="term" value="C:preribosome, large subunit precursor"/>
    <property type="evidence" value="ECO:0007669"/>
    <property type="project" value="TreeGrafter"/>
</dbReference>
<sequence length="134" mass="15539">MVSSINLDILGGPRMWNGHKLSLDIDREQEVDVNDDLVLELAFYAQALEGTRQALLKFQSKRLPFLRPSDYHAEMSKSDGHMKKLEGRLLAEKRKIEKLKERAKQKEEEIESVKKWRKQRGRLGLPVVVTKTVK</sequence>
<dbReference type="GO" id="GO:0005730">
    <property type="term" value="C:nucleolus"/>
    <property type="evidence" value="ECO:0007669"/>
    <property type="project" value="UniProtKB-SubCell"/>
</dbReference>
<evidence type="ECO:0000256" key="1">
    <source>
        <dbReference type="ARBA" id="ARBA00004604"/>
    </source>
</evidence>
<evidence type="ECO:0000313" key="7">
    <source>
        <dbReference type="EMBL" id="GFZ15241.1"/>
    </source>
</evidence>
<evidence type="ECO:0000256" key="3">
    <source>
        <dbReference type="ARBA" id="ARBA00022517"/>
    </source>
</evidence>
<keyword evidence="5" id="KW-0539">Nucleus</keyword>
<accession>A0A7J0GWX6</accession>
<dbReference type="Proteomes" id="UP000585474">
    <property type="component" value="Unassembled WGS sequence"/>
</dbReference>
<organism evidence="7 8">
    <name type="scientific">Actinidia rufa</name>
    <dbReference type="NCBI Taxonomy" id="165716"/>
    <lineage>
        <taxon>Eukaryota</taxon>
        <taxon>Viridiplantae</taxon>
        <taxon>Streptophyta</taxon>
        <taxon>Embryophyta</taxon>
        <taxon>Tracheophyta</taxon>
        <taxon>Spermatophyta</taxon>
        <taxon>Magnoliopsida</taxon>
        <taxon>eudicotyledons</taxon>
        <taxon>Gunneridae</taxon>
        <taxon>Pentapetalae</taxon>
        <taxon>asterids</taxon>
        <taxon>Ericales</taxon>
        <taxon>Actinidiaceae</taxon>
        <taxon>Actinidia</taxon>
    </lineage>
</organism>
<evidence type="ECO:0000256" key="5">
    <source>
        <dbReference type="ARBA" id="ARBA00023242"/>
    </source>
</evidence>
<gene>
    <name evidence="7" type="ORF">Acr_24g0014310</name>
</gene>
<proteinExistence type="inferred from homology"/>
<evidence type="ECO:0000256" key="6">
    <source>
        <dbReference type="SAM" id="Coils"/>
    </source>
</evidence>
<dbReference type="EMBL" id="BJWL01000024">
    <property type="protein sequence ID" value="GFZ15241.1"/>
    <property type="molecule type" value="Genomic_DNA"/>
</dbReference>
<comment type="caution">
    <text evidence="7">The sequence shown here is derived from an EMBL/GenBank/DDBJ whole genome shotgun (WGS) entry which is preliminary data.</text>
</comment>
<keyword evidence="8" id="KW-1185">Reference proteome</keyword>
<feature type="coiled-coil region" evidence="6">
    <location>
        <begin position="82"/>
        <end position="116"/>
    </location>
</feature>
<dbReference type="OrthoDB" id="443772at2759"/>
<comment type="similarity">
    <text evidence="2">Belongs to the EBP2 family.</text>
</comment>
<reference evidence="7 8" key="1">
    <citation type="submission" date="2019-07" db="EMBL/GenBank/DDBJ databases">
        <title>De Novo Assembly of kiwifruit Actinidia rufa.</title>
        <authorList>
            <person name="Sugita-Konishi S."/>
            <person name="Sato K."/>
            <person name="Mori E."/>
            <person name="Abe Y."/>
            <person name="Kisaki G."/>
            <person name="Hamano K."/>
            <person name="Suezawa K."/>
            <person name="Otani M."/>
            <person name="Fukuda T."/>
            <person name="Manabe T."/>
            <person name="Gomi K."/>
            <person name="Tabuchi M."/>
            <person name="Akimitsu K."/>
            <person name="Kataoka I."/>
        </authorList>
    </citation>
    <scope>NUCLEOTIDE SEQUENCE [LARGE SCALE GENOMIC DNA]</scope>
    <source>
        <strain evidence="8">cv. Fuchu</strain>
    </source>
</reference>
<dbReference type="GO" id="GO:0006364">
    <property type="term" value="P:rRNA processing"/>
    <property type="evidence" value="ECO:0007669"/>
    <property type="project" value="TreeGrafter"/>
</dbReference>
<evidence type="ECO:0000256" key="2">
    <source>
        <dbReference type="ARBA" id="ARBA00007336"/>
    </source>
</evidence>
<name>A0A7J0GWX6_9ERIC</name>
<keyword evidence="4 6" id="KW-0175">Coiled coil</keyword>
<keyword evidence="3" id="KW-0690">Ribosome biogenesis</keyword>
<evidence type="ECO:0000313" key="8">
    <source>
        <dbReference type="Proteomes" id="UP000585474"/>
    </source>
</evidence>
<dbReference type="PANTHER" id="PTHR13028:SF0">
    <property type="entry name" value="RRNA-PROCESSING PROTEIN EBP2-RELATED"/>
    <property type="match status" value="1"/>
</dbReference>
<dbReference type="Pfam" id="PF05890">
    <property type="entry name" value="Ebp2"/>
    <property type="match status" value="1"/>
</dbReference>
<evidence type="ECO:0000256" key="4">
    <source>
        <dbReference type="ARBA" id="ARBA00023054"/>
    </source>
</evidence>
<dbReference type="AlphaFoldDB" id="A0A7J0GWX6"/>
<dbReference type="PANTHER" id="PTHR13028">
    <property type="entry name" value="RRNA PROCESSING PROTEIN EBNA1-BINDING PROTEIN-RELATED"/>
    <property type="match status" value="1"/>
</dbReference>